<dbReference type="InterPro" id="IPR017937">
    <property type="entry name" value="Thioredoxin_CS"/>
</dbReference>
<dbReference type="PROSITE" id="PS51352">
    <property type="entry name" value="THIOREDOXIN_2"/>
    <property type="match status" value="1"/>
</dbReference>
<dbReference type="Gene3D" id="3.40.30.10">
    <property type="entry name" value="Glutaredoxin"/>
    <property type="match status" value="1"/>
</dbReference>
<feature type="chain" id="PRO_5042037989" evidence="5">
    <location>
        <begin position="23"/>
        <end position="464"/>
    </location>
</feature>
<reference evidence="7 8" key="1">
    <citation type="submission" date="2018-11" db="EMBL/GenBank/DDBJ databases">
        <title>Novel bacteria species description.</title>
        <authorList>
            <person name="Han J.-H."/>
        </authorList>
    </citation>
    <scope>NUCLEOTIDE SEQUENCE [LARGE SCALE GENOMIC DNA]</scope>
    <source>
        <strain evidence="7 8">KCTC23259</strain>
    </source>
</reference>
<evidence type="ECO:0000313" key="8">
    <source>
        <dbReference type="Proteomes" id="UP001204144"/>
    </source>
</evidence>
<sequence>MKKKGFIFFTILSLLASLGVSGQTFFKFSGNIKNFSEPKISLTIYRNWVENPLELELKVDKKGSFYSEIALEDIAYCDLNIGDEGYFLWKIEPNDDITLSSDYQDFENTLKLTGKGSEKWLYLLEQKKKFELEKDWDYELEKLKKISRKGYFDLTKYLYDEQIALLTTYRGKVSEDFYSLQRADLYGKYSFLELGFLNYHKNFTEAEFQRFQLKTFQAKTQTKSYEFGYFVETLLENHNKIGQKYNQSIMLEYESIKSYFVEKDLVEKQLMERILANKILNYLDNFGASEETKLLVASYKEFSKNATYTNFLIEKLGKFENLKIGKEAKSFILPDEKGNLISLKDFRGKNVMLGFYASWCGPCVEDFQNLKIVENYFREQNNLVLVFINMENKDDFRTFLEKNKPLGKHLNGFENQELRKDYFTDKLPNYILIDKTGTIISDKVEEPSGDEGRALIQQIERLVK</sequence>
<evidence type="ECO:0000256" key="1">
    <source>
        <dbReference type="ARBA" id="ARBA00004196"/>
    </source>
</evidence>
<dbReference type="InterPro" id="IPR050553">
    <property type="entry name" value="Thioredoxin_ResA/DsbE_sf"/>
</dbReference>
<dbReference type="GO" id="GO:0030313">
    <property type="term" value="C:cell envelope"/>
    <property type="evidence" value="ECO:0007669"/>
    <property type="project" value="UniProtKB-SubCell"/>
</dbReference>
<organism evidence="7 8">
    <name type="scientific">Lacihabitans soyangensis</name>
    <dbReference type="NCBI Taxonomy" id="869394"/>
    <lineage>
        <taxon>Bacteria</taxon>
        <taxon>Pseudomonadati</taxon>
        <taxon>Bacteroidota</taxon>
        <taxon>Cytophagia</taxon>
        <taxon>Cytophagales</taxon>
        <taxon>Leadbetterellaceae</taxon>
        <taxon>Lacihabitans</taxon>
    </lineage>
</organism>
<proteinExistence type="predicted"/>
<dbReference type="SUPFAM" id="SSF52833">
    <property type="entry name" value="Thioredoxin-like"/>
    <property type="match status" value="1"/>
</dbReference>
<keyword evidence="2" id="KW-0201">Cytochrome c-type biogenesis</keyword>
<dbReference type="CDD" id="cd02966">
    <property type="entry name" value="TlpA_like_family"/>
    <property type="match status" value="1"/>
</dbReference>
<dbReference type="PANTHER" id="PTHR42852">
    <property type="entry name" value="THIOL:DISULFIDE INTERCHANGE PROTEIN DSBE"/>
    <property type="match status" value="1"/>
</dbReference>
<keyword evidence="8" id="KW-1185">Reference proteome</keyword>
<dbReference type="InterPro" id="IPR000866">
    <property type="entry name" value="AhpC/TSA"/>
</dbReference>
<dbReference type="Proteomes" id="UP001204144">
    <property type="component" value="Unassembled WGS sequence"/>
</dbReference>
<dbReference type="PROSITE" id="PS00194">
    <property type="entry name" value="THIOREDOXIN_1"/>
    <property type="match status" value="1"/>
</dbReference>
<keyword evidence="3" id="KW-1015">Disulfide bond</keyword>
<feature type="signal peptide" evidence="5">
    <location>
        <begin position="1"/>
        <end position="22"/>
    </location>
</feature>
<dbReference type="PANTHER" id="PTHR42852:SF6">
    <property type="entry name" value="THIOL:DISULFIDE INTERCHANGE PROTEIN DSBE"/>
    <property type="match status" value="1"/>
</dbReference>
<dbReference type="AlphaFoldDB" id="A0AAE3H5R5"/>
<keyword evidence="4" id="KW-0676">Redox-active center</keyword>
<evidence type="ECO:0000259" key="6">
    <source>
        <dbReference type="PROSITE" id="PS51352"/>
    </source>
</evidence>
<dbReference type="InterPro" id="IPR036249">
    <property type="entry name" value="Thioredoxin-like_sf"/>
</dbReference>
<gene>
    <name evidence="7" type="ORF">EGI31_16320</name>
</gene>
<feature type="domain" description="Thioredoxin" evidence="6">
    <location>
        <begin position="322"/>
        <end position="464"/>
    </location>
</feature>
<dbReference type="EMBL" id="RJUF01000174">
    <property type="protein sequence ID" value="MCP9764506.1"/>
    <property type="molecule type" value="Genomic_DNA"/>
</dbReference>
<comment type="caution">
    <text evidence="7">The sequence shown here is derived from an EMBL/GenBank/DDBJ whole genome shotgun (WGS) entry which is preliminary data.</text>
</comment>
<evidence type="ECO:0000256" key="5">
    <source>
        <dbReference type="SAM" id="SignalP"/>
    </source>
</evidence>
<dbReference type="GO" id="GO:0016491">
    <property type="term" value="F:oxidoreductase activity"/>
    <property type="evidence" value="ECO:0007669"/>
    <property type="project" value="InterPro"/>
</dbReference>
<dbReference type="GO" id="GO:0017004">
    <property type="term" value="P:cytochrome complex assembly"/>
    <property type="evidence" value="ECO:0007669"/>
    <property type="project" value="UniProtKB-KW"/>
</dbReference>
<dbReference type="RefSeq" id="WP_255038198.1">
    <property type="nucleotide sequence ID" value="NZ_RJUF01000174.1"/>
</dbReference>
<dbReference type="Pfam" id="PF00578">
    <property type="entry name" value="AhpC-TSA"/>
    <property type="match status" value="1"/>
</dbReference>
<comment type="subcellular location">
    <subcellularLocation>
        <location evidence="1">Cell envelope</location>
    </subcellularLocation>
</comment>
<evidence type="ECO:0000256" key="4">
    <source>
        <dbReference type="ARBA" id="ARBA00023284"/>
    </source>
</evidence>
<evidence type="ECO:0000313" key="7">
    <source>
        <dbReference type="EMBL" id="MCP9764506.1"/>
    </source>
</evidence>
<protein>
    <submittedName>
        <fullName evidence="7">TlpA family protein disulfide reductase</fullName>
    </submittedName>
</protein>
<accession>A0AAE3H5R5</accession>
<dbReference type="InterPro" id="IPR013766">
    <property type="entry name" value="Thioredoxin_domain"/>
</dbReference>
<dbReference type="GO" id="GO:0016209">
    <property type="term" value="F:antioxidant activity"/>
    <property type="evidence" value="ECO:0007669"/>
    <property type="project" value="InterPro"/>
</dbReference>
<keyword evidence="5" id="KW-0732">Signal</keyword>
<evidence type="ECO:0000256" key="3">
    <source>
        <dbReference type="ARBA" id="ARBA00023157"/>
    </source>
</evidence>
<name>A0AAE3H5R5_9BACT</name>
<evidence type="ECO:0000256" key="2">
    <source>
        <dbReference type="ARBA" id="ARBA00022748"/>
    </source>
</evidence>